<organism evidence="8 9">
    <name type="scientific">Tenuibacillus multivorans</name>
    <dbReference type="NCBI Taxonomy" id="237069"/>
    <lineage>
        <taxon>Bacteria</taxon>
        <taxon>Bacillati</taxon>
        <taxon>Bacillota</taxon>
        <taxon>Bacilli</taxon>
        <taxon>Bacillales</taxon>
        <taxon>Bacillaceae</taxon>
        <taxon>Tenuibacillus</taxon>
    </lineage>
</organism>
<gene>
    <name evidence="8" type="ORF">SAMN05216498_0730</name>
</gene>
<evidence type="ECO:0000256" key="4">
    <source>
        <dbReference type="ARBA" id="ARBA00049288"/>
    </source>
</evidence>
<dbReference type="STRING" id="237069.SAMN05216498_0730"/>
<dbReference type="InterPro" id="IPR016143">
    <property type="entry name" value="Citrate_synth-like_sm_a-sub"/>
</dbReference>
<dbReference type="AlphaFoldDB" id="A0A1G9WFH7"/>
<dbReference type="InterPro" id="IPR002020">
    <property type="entry name" value="Citrate_synthase"/>
</dbReference>
<keyword evidence="3 5" id="KW-0808">Transferase</keyword>
<dbReference type="Pfam" id="PF00285">
    <property type="entry name" value="Citrate_synt"/>
    <property type="match status" value="1"/>
</dbReference>
<dbReference type="EMBL" id="FNIG01000001">
    <property type="protein sequence ID" value="SDM83304.1"/>
    <property type="molecule type" value="Genomic_DNA"/>
</dbReference>
<dbReference type="InterPro" id="IPR019810">
    <property type="entry name" value="Citrate_synthase_AS"/>
</dbReference>
<dbReference type="GO" id="GO:0005829">
    <property type="term" value="C:cytosol"/>
    <property type="evidence" value="ECO:0007669"/>
    <property type="project" value="TreeGrafter"/>
</dbReference>
<dbReference type="Gene3D" id="1.10.580.10">
    <property type="entry name" value="Citrate Synthase, domain 1"/>
    <property type="match status" value="1"/>
</dbReference>
<dbReference type="GO" id="GO:0036440">
    <property type="term" value="F:citrate synthase activity"/>
    <property type="evidence" value="ECO:0007669"/>
    <property type="project" value="UniProtKB-EC"/>
</dbReference>
<dbReference type="PRINTS" id="PR00143">
    <property type="entry name" value="CITRTSNTHASE"/>
</dbReference>
<evidence type="ECO:0000256" key="1">
    <source>
        <dbReference type="ARBA" id="ARBA00005163"/>
    </source>
</evidence>
<dbReference type="CDD" id="cd06109">
    <property type="entry name" value="BsCS-I_like"/>
    <property type="match status" value="1"/>
</dbReference>
<evidence type="ECO:0000256" key="2">
    <source>
        <dbReference type="ARBA" id="ARBA00010566"/>
    </source>
</evidence>
<sequence length="362" mass="40716">MIHKGLKGIVCTETKISMIDGEQGQLVYRGYDAKALAKDCSFEEVAYLLWYGELPTERQLDHIKGQFKSSRQLPNYMKHIIEQLPESLDMLDVLRSVISTVELSSFDEPRVKDAIKITTLVPGIIAYRLHIVSGKLFPEIRDDLDHVAYYYYMVTGQEPKLEHVRALETYMILTMEHGLNASTFSARVTVSTKSDLASAITSAIGTMKGPLHGGAPTGVLELLNEAVQTHDIRSMIQEKVQQGEKLMGFGHRVYKTMDPRAIALKDVLQQNKQDDDWFDLALIVEEIAISVLEELKPGRGLYTNVEYYAAAVMNELEIDANLFTATFTASRVVGWSAHVMEQLSDNVIFRPKAEYVGPVFNH</sequence>
<protein>
    <recommendedName>
        <fullName evidence="5">Citrate synthase</fullName>
    </recommendedName>
</protein>
<feature type="active site" evidence="6">
    <location>
        <position position="251"/>
    </location>
</feature>
<dbReference type="InterPro" id="IPR036969">
    <property type="entry name" value="Citrate_synthase_sf"/>
</dbReference>
<dbReference type="Gene3D" id="1.10.230.10">
    <property type="entry name" value="Cytochrome P450-Terp, domain 2"/>
    <property type="match status" value="1"/>
</dbReference>
<proteinExistence type="inferred from homology"/>
<dbReference type="UniPathway" id="UPA00223"/>
<dbReference type="Proteomes" id="UP000199334">
    <property type="component" value="Unassembled WGS sequence"/>
</dbReference>
<comment type="similarity">
    <text evidence="2 5 7">Belongs to the citrate synthase family.</text>
</comment>
<dbReference type="GO" id="GO:0005975">
    <property type="term" value="P:carbohydrate metabolic process"/>
    <property type="evidence" value="ECO:0007669"/>
    <property type="project" value="TreeGrafter"/>
</dbReference>
<dbReference type="RefSeq" id="WP_093855244.1">
    <property type="nucleotide sequence ID" value="NZ_BJVZ01000003.1"/>
</dbReference>
<feature type="active site" evidence="6">
    <location>
        <position position="306"/>
    </location>
</feature>
<accession>A0A1G9WFH7</accession>
<dbReference type="PANTHER" id="PTHR11739">
    <property type="entry name" value="CITRATE SYNTHASE"/>
    <property type="match status" value="1"/>
</dbReference>
<evidence type="ECO:0000256" key="3">
    <source>
        <dbReference type="ARBA" id="ARBA00022679"/>
    </source>
</evidence>
<dbReference type="GO" id="GO:0006099">
    <property type="term" value="P:tricarboxylic acid cycle"/>
    <property type="evidence" value="ECO:0007669"/>
    <property type="project" value="UniProtKB-UniPathway"/>
</dbReference>
<evidence type="ECO:0000256" key="7">
    <source>
        <dbReference type="RuleBase" id="RU003406"/>
    </source>
</evidence>
<dbReference type="InterPro" id="IPR016142">
    <property type="entry name" value="Citrate_synth-like_lrg_a-sub"/>
</dbReference>
<comment type="catalytic activity">
    <reaction evidence="4">
        <text>oxaloacetate + acetyl-CoA + H2O = citrate + CoA + H(+)</text>
        <dbReference type="Rhea" id="RHEA:16845"/>
        <dbReference type="ChEBI" id="CHEBI:15377"/>
        <dbReference type="ChEBI" id="CHEBI:15378"/>
        <dbReference type="ChEBI" id="CHEBI:16452"/>
        <dbReference type="ChEBI" id="CHEBI:16947"/>
        <dbReference type="ChEBI" id="CHEBI:57287"/>
        <dbReference type="ChEBI" id="CHEBI:57288"/>
        <dbReference type="EC" id="2.3.3.16"/>
    </reaction>
</comment>
<dbReference type="SUPFAM" id="SSF48256">
    <property type="entry name" value="Citrate synthase"/>
    <property type="match status" value="1"/>
</dbReference>
<dbReference type="PANTHER" id="PTHR11739:SF4">
    <property type="entry name" value="CITRATE SYNTHASE, PEROXISOMAL"/>
    <property type="match status" value="1"/>
</dbReference>
<reference evidence="8 9" key="1">
    <citation type="submission" date="2016-10" db="EMBL/GenBank/DDBJ databases">
        <authorList>
            <person name="de Groot N.N."/>
        </authorList>
    </citation>
    <scope>NUCLEOTIDE SEQUENCE [LARGE SCALE GENOMIC DNA]</scope>
    <source>
        <strain evidence="8 9">CGMCC 1.3442</strain>
    </source>
</reference>
<evidence type="ECO:0000313" key="8">
    <source>
        <dbReference type="EMBL" id="SDM83304.1"/>
    </source>
</evidence>
<comment type="pathway">
    <text evidence="1">Carbohydrate metabolism; tricarboxylic acid cycle.</text>
</comment>
<dbReference type="PIRSF" id="PIRSF001369">
    <property type="entry name" value="Citrate_synth"/>
    <property type="match status" value="1"/>
</dbReference>
<dbReference type="InterPro" id="IPR024176">
    <property type="entry name" value="Citrate_synthase_bac-typ"/>
</dbReference>
<evidence type="ECO:0000256" key="6">
    <source>
        <dbReference type="PIRSR" id="PIRSR001369-1"/>
    </source>
</evidence>
<dbReference type="PROSITE" id="PS00480">
    <property type="entry name" value="CITRATE_SYNTHASE"/>
    <property type="match status" value="1"/>
</dbReference>
<dbReference type="OrthoDB" id="9800864at2"/>
<evidence type="ECO:0000256" key="5">
    <source>
        <dbReference type="PIRNR" id="PIRNR001369"/>
    </source>
</evidence>
<name>A0A1G9WFH7_9BACI</name>
<keyword evidence="9" id="KW-1185">Reference proteome</keyword>
<evidence type="ECO:0000313" key="9">
    <source>
        <dbReference type="Proteomes" id="UP000199334"/>
    </source>
</evidence>